<reference evidence="2 3" key="1">
    <citation type="journal article" date="2019" name="ACS Chem. Biol.">
        <title>Identification and Mobilization of a Cryptic Antibiotic Biosynthesis Gene Locus from a Human-Pathogenic Nocardia Isolate.</title>
        <authorList>
            <person name="Herisse M."/>
            <person name="Ishida K."/>
            <person name="Porter J.L."/>
            <person name="Howden B."/>
            <person name="Hertweck C."/>
            <person name="Stinear T.P."/>
            <person name="Pidot S.J."/>
        </authorList>
    </citation>
    <scope>NUCLEOTIDE SEQUENCE [LARGE SCALE GENOMIC DNA]</scope>
    <source>
        <strain evidence="2 3">AUSMDU00012717</strain>
    </source>
</reference>
<evidence type="ECO:0000313" key="3">
    <source>
        <dbReference type="Proteomes" id="UP000503540"/>
    </source>
</evidence>
<gene>
    <name evidence="2" type="ORF">F5544_02910</name>
</gene>
<keyword evidence="3" id="KW-1185">Reference proteome</keyword>
<keyword evidence="1" id="KW-0812">Transmembrane</keyword>
<dbReference type="Pfam" id="PF02405">
    <property type="entry name" value="MlaE"/>
    <property type="match status" value="1"/>
</dbReference>
<dbReference type="PANTHER" id="PTHR30188:SF13">
    <property type="entry name" value="CONSERVED HYPOTHETICAL INTEGRAL MEMBRANE PROTEIN YRBE3B"/>
    <property type="match status" value="1"/>
</dbReference>
<feature type="transmembrane region" description="Helical" evidence="1">
    <location>
        <begin position="79"/>
        <end position="102"/>
    </location>
</feature>
<organism evidence="2 3">
    <name type="scientific">Nocardia arthritidis</name>
    <dbReference type="NCBI Taxonomy" id="228602"/>
    <lineage>
        <taxon>Bacteria</taxon>
        <taxon>Bacillati</taxon>
        <taxon>Actinomycetota</taxon>
        <taxon>Actinomycetes</taxon>
        <taxon>Mycobacteriales</taxon>
        <taxon>Nocardiaceae</taxon>
        <taxon>Nocardia</taxon>
    </lineage>
</organism>
<feature type="transmembrane region" description="Helical" evidence="1">
    <location>
        <begin position="265"/>
        <end position="289"/>
    </location>
</feature>
<dbReference type="PANTHER" id="PTHR30188">
    <property type="entry name" value="ABC TRANSPORTER PERMEASE PROTEIN-RELATED"/>
    <property type="match status" value="1"/>
</dbReference>
<dbReference type="InterPro" id="IPR030802">
    <property type="entry name" value="Permease_MalE"/>
</dbReference>
<protein>
    <submittedName>
        <fullName evidence="2">ABC transporter permease</fullName>
    </submittedName>
</protein>
<proteinExistence type="predicted"/>
<keyword evidence="1" id="KW-0472">Membrane</keyword>
<feature type="transmembrane region" description="Helical" evidence="1">
    <location>
        <begin position="230"/>
        <end position="253"/>
    </location>
</feature>
<evidence type="ECO:0000256" key="1">
    <source>
        <dbReference type="SAM" id="Phobius"/>
    </source>
</evidence>
<dbReference type="GO" id="GO:0043190">
    <property type="term" value="C:ATP-binding cassette (ABC) transporter complex"/>
    <property type="evidence" value="ECO:0007669"/>
    <property type="project" value="InterPro"/>
</dbReference>
<feature type="transmembrane region" description="Helical" evidence="1">
    <location>
        <begin position="122"/>
        <end position="146"/>
    </location>
</feature>
<keyword evidence="1" id="KW-1133">Transmembrane helix</keyword>
<dbReference type="AlphaFoldDB" id="A0A6G9Y5M0"/>
<dbReference type="KEGG" id="nah:F5544_02910"/>
<evidence type="ECO:0000313" key="2">
    <source>
        <dbReference type="EMBL" id="QIS08502.1"/>
    </source>
</evidence>
<dbReference type="GO" id="GO:0005548">
    <property type="term" value="F:phospholipid transporter activity"/>
    <property type="evidence" value="ECO:0007669"/>
    <property type="project" value="TreeGrafter"/>
</dbReference>
<name>A0A6G9Y5M0_9NOCA</name>
<dbReference type="Proteomes" id="UP000503540">
    <property type="component" value="Chromosome"/>
</dbReference>
<dbReference type="EMBL" id="CP046172">
    <property type="protein sequence ID" value="QIS08502.1"/>
    <property type="molecule type" value="Genomic_DNA"/>
</dbReference>
<feature type="transmembrane region" description="Helical" evidence="1">
    <location>
        <begin position="180"/>
        <end position="210"/>
    </location>
</feature>
<sequence>MWWSPRSVSSSRRGEPMAFVIESRFPRTVRRVRRMSDSLDSVGKQAVFYVQALGSIPRALLHYRTETIRLIAEISMGTGALAVIGGTVVIVGFLTLFAGGTIAVQGYSSLGNIGVEALTGFFAAFINVRIAAPVISGIGLAATIGAGSTAQLGAMRVAEEIDALESMAIRPVPYLVGTRVLAGMIAIIPLYALAVIASFIASRFATVGIYKQSAGVYDHYFRTFLIPSDILWSFAQAIFMALAVMLIHTYYGFNAAGGPVGVGIAVGNAVRASLVAVVTVTLLISLAIYGTSGNFHLSG</sequence>
<accession>A0A6G9Y5M0</accession>